<feature type="region of interest" description="Disordered" evidence="1">
    <location>
        <begin position="562"/>
        <end position="585"/>
    </location>
</feature>
<accession>A0A9P4VSB4</accession>
<evidence type="ECO:0000313" key="2">
    <source>
        <dbReference type="EMBL" id="KAF2843821.1"/>
    </source>
</evidence>
<feature type="compositionally biased region" description="Basic residues" evidence="1">
    <location>
        <begin position="206"/>
        <end position="227"/>
    </location>
</feature>
<feature type="compositionally biased region" description="Polar residues" evidence="1">
    <location>
        <begin position="177"/>
        <end position="190"/>
    </location>
</feature>
<comment type="caution">
    <text evidence="2">The sequence shown here is derived from an EMBL/GenBank/DDBJ whole genome shotgun (WGS) entry which is preliminary data.</text>
</comment>
<evidence type="ECO:0000313" key="3">
    <source>
        <dbReference type="Proteomes" id="UP000799429"/>
    </source>
</evidence>
<feature type="compositionally biased region" description="Polar residues" evidence="1">
    <location>
        <begin position="306"/>
        <end position="322"/>
    </location>
</feature>
<gene>
    <name evidence="2" type="ORF">M501DRAFT_985909</name>
</gene>
<feature type="compositionally biased region" description="Low complexity" evidence="1">
    <location>
        <begin position="289"/>
        <end position="298"/>
    </location>
</feature>
<feature type="compositionally biased region" description="Low complexity" evidence="1">
    <location>
        <begin position="323"/>
        <end position="342"/>
    </location>
</feature>
<feature type="compositionally biased region" description="Basic and acidic residues" evidence="1">
    <location>
        <begin position="229"/>
        <end position="243"/>
    </location>
</feature>
<reference evidence="2" key="1">
    <citation type="journal article" date="2020" name="Stud. Mycol.">
        <title>101 Dothideomycetes genomes: a test case for predicting lifestyles and emergence of pathogens.</title>
        <authorList>
            <person name="Haridas S."/>
            <person name="Albert R."/>
            <person name="Binder M."/>
            <person name="Bloem J."/>
            <person name="Labutti K."/>
            <person name="Salamov A."/>
            <person name="Andreopoulos B."/>
            <person name="Baker S."/>
            <person name="Barry K."/>
            <person name="Bills G."/>
            <person name="Bluhm B."/>
            <person name="Cannon C."/>
            <person name="Castanera R."/>
            <person name="Culley D."/>
            <person name="Daum C."/>
            <person name="Ezra D."/>
            <person name="Gonzalez J."/>
            <person name="Henrissat B."/>
            <person name="Kuo A."/>
            <person name="Liang C."/>
            <person name="Lipzen A."/>
            <person name="Lutzoni F."/>
            <person name="Magnuson J."/>
            <person name="Mondo S."/>
            <person name="Nolan M."/>
            <person name="Ohm R."/>
            <person name="Pangilinan J."/>
            <person name="Park H.-J."/>
            <person name="Ramirez L."/>
            <person name="Alfaro M."/>
            <person name="Sun H."/>
            <person name="Tritt A."/>
            <person name="Yoshinaga Y."/>
            <person name="Zwiers L.-H."/>
            <person name="Turgeon B."/>
            <person name="Goodwin S."/>
            <person name="Spatafora J."/>
            <person name="Crous P."/>
            <person name="Grigoriev I."/>
        </authorList>
    </citation>
    <scope>NUCLEOTIDE SEQUENCE</scope>
    <source>
        <strain evidence="2">CBS 101060</strain>
    </source>
</reference>
<dbReference type="AlphaFoldDB" id="A0A9P4VSB4"/>
<feature type="compositionally biased region" description="Basic and acidic residues" evidence="1">
    <location>
        <begin position="562"/>
        <end position="571"/>
    </location>
</feature>
<evidence type="ECO:0000256" key="1">
    <source>
        <dbReference type="SAM" id="MobiDB-lite"/>
    </source>
</evidence>
<protein>
    <submittedName>
        <fullName evidence="2">Uncharacterized protein</fullName>
    </submittedName>
</protein>
<dbReference type="PANTHER" id="PTHR40625">
    <property type="entry name" value="GTP-BINDING PROTEIN ESDC-RELATED"/>
    <property type="match status" value="1"/>
</dbReference>
<proteinExistence type="predicted"/>
<name>A0A9P4VSB4_9PEZI</name>
<dbReference type="Proteomes" id="UP000799429">
    <property type="component" value="Unassembled WGS sequence"/>
</dbReference>
<feature type="compositionally biased region" description="Polar residues" evidence="1">
    <location>
        <begin position="538"/>
        <end position="547"/>
    </location>
</feature>
<keyword evidence="3" id="KW-1185">Reference proteome</keyword>
<sequence>MSSTLIAFFYVAPYCARKVELFGSWDNFSTPYPMQKDSRRGERNWKGCHTFHDIICDGDGHLVDGKREGGLKMGGTYWYYYRLDEDMENFDHTKLSTTACPLLPGQCMNILEVPAEDSSLCSPNSTIYTMDPQDRFVTPRPAPNPSHPRTPKSRPEAISCEKNSKRRLPTPPENLLLSISHNPTKPSPTERQIRSAGTPGRELKTALKRIKSLPSRRKPKVVQHSRGRSLSDEAEMKKIDEKPLPPPATSHSAISASSGPSLPSNQKKIFSPLRSHPVHAGDNILHGRSPSSTSTSETQTDRSNRARSSWYLQRDSSPQTHTRSSSLSAVQSRSASPVTSTSVKRRSTSLPRLHEPSPLRNVVICEKWLVNPQMDAPNQIMEIDETDIDIRPSALSLMVDPMSEYRFGNPGASSRHRNSGPPNFSKLLSNPGNEDHEASNMDMNPYFPVSEDFPSNTPAANRESTALTINEIMEPIEALHPTVQRLQRPVLLRSQFSAWSSASEGPVSPISPISEPSPLHSPTSSSPTFSTGTVGSGETSPHRLSNQSIMPMEDYFSRHADHPNTARKETSDTTTPGFPTPGEDFYDHLQIRGSVDTGSRRNGGCFVPETDRGFGKFQGYGLPRDRTDSEVTITKCESPIMSLIPPPSEITYMDGLTPMEELIIDFGYLSDTVV</sequence>
<feature type="compositionally biased region" description="Low complexity" evidence="1">
    <location>
        <begin position="249"/>
        <end position="264"/>
    </location>
</feature>
<dbReference type="EMBL" id="MU006089">
    <property type="protein sequence ID" value="KAF2843821.1"/>
    <property type="molecule type" value="Genomic_DNA"/>
</dbReference>
<feature type="region of interest" description="Disordered" evidence="1">
    <location>
        <begin position="501"/>
        <end position="547"/>
    </location>
</feature>
<organism evidence="2 3">
    <name type="scientific">Patellaria atrata CBS 101060</name>
    <dbReference type="NCBI Taxonomy" id="1346257"/>
    <lineage>
        <taxon>Eukaryota</taxon>
        <taxon>Fungi</taxon>
        <taxon>Dikarya</taxon>
        <taxon>Ascomycota</taxon>
        <taxon>Pezizomycotina</taxon>
        <taxon>Dothideomycetes</taxon>
        <taxon>Dothideomycetes incertae sedis</taxon>
        <taxon>Patellariales</taxon>
        <taxon>Patellariaceae</taxon>
        <taxon>Patellaria</taxon>
    </lineage>
</organism>
<dbReference type="PANTHER" id="PTHR40625:SF1">
    <property type="entry name" value="AMP-ACTIVATED PROTEIN KINASE GLYCOGEN-BINDING DOMAIN-CONTAINING PROTEIN"/>
    <property type="match status" value="1"/>
</dbReference>
<feature type="region of interest" description="Disordered" evidence="1">
    <location>
        <begin position="131"/>
        <end position="354"/>
    </location>
</feature>
<feature type="compositionally biased region" description="Low complexity" evidence="1">
    <location>
        <begin position="503"/>
        <end position="537"/>
    </location>
</feature>
<dbReference type="OrthoDB" id="5422351at2759"/>